<evidence type="ECO:0000259" key="1">
    <source>
        <dbReference type="PROSITE" id="PS50994"/>
    </source>
</evidence>
<accession>A0ABX2FYM2</accession>
<feature type="domain" description="Integrase catalytic" evidence="1">
    <location>
        <begin position="109"/>
        <end position="269"/>
    </location>
</feature>
<comment type="caution">
    <text evidence="2">The sequence shown here is derived from an EMBL/GenBank/DDBJ whole genome shotgun (WGS) entry which is preliminary data.</text>
</comment>
<dbReference type="Proteomes" id="UP000779507">
    <property type="component" value="Unassembled WGS sequence"/>
</dbReference>
<gene>
    <name evidence="2" type="ORF">HNP98_004349</name>
</gene>
<protein>
    <submittedName>
        <fullName evidence="2">Transposase</fullName>
    </submittedName>
</protein>
<dbReference type="SUPFAM" id="SSF53098">
    <property type="entry name" value="Ribonuclease H-like"/>
    <property type="match status" value="1"/>
</dbReference>
<dbReference type="PANTHER" id="PTHR47515">
    <property type="entry name" value="LOW CALCIUM RESPONSE LOCUS PROTEIN T"/>
    <property type="match status" value="1"/>
</dbReference>
<dbReference type="PANTHER" id="PTHR47515:SF2">
    <property type="entry name" value="INTEGRASE CORE DOMAIN PROTEIN"/>
    <property type="match status" value="1"/>
</dbReference>
<organism evidence="2 3">
    <name type="scientific">Hymenobacter caeli</name>
    <dbReference type="NCBI Taxonomy" id="2735894"/>
    <lineage>
        <taxon>Bacteria</taxon>
        <taxon>Pseudomonadati</taxon>
        <taxon>Bacteroidota</taxon>
        <taxon>Cytophagia</taxon>
        <taxon>Cytophagales</taxon>
        <taxon>Hymenobacteraceae</taxon>
        <taxon>Hymenobacter</taxon>
    </lineage>
</organism>
<dbReference type="Pfam" id="PF13683">
    <property type="entry name" value="rve_3"/>
    <property type="match status" value="1"/>
</dbReference>
<dbReference type="NCBIfam" id="NF033516">
    <property type="entry name" value="transpos_IS3"/>
    <property type="match status" value="1"/>
</dbReference>
<dbReference type="InterPro" id="IPR048020">
    <property type="entry name" value="Transpos_IS3"/>
</dbReference>
<dbReference type="InterPro" id="IPR012337">
    <property type="entry name" value="RNaseH-like_sf"/>
</dbReference>
<dbReference type="Gene3D" id="3.30.420.10">
    <property type="entry name" value="Ribonuclease H-like superfamily/Ribonuclease H"/>
    <property type="match status" value="1"/>
</dbReference>
<keyword evidence="3" id="KW-1185">Reference proteome</keyword>
<sequence length="269" mass="31215">MAHYACGRGLSQRQACALVGLARNSYAPPPGGGRGGLQPADAALVARLRALAKRHGGWGFWKYYYRLRKLRVVVNHKRLWRIYRLMHLQLGKRRKKKRLPERVKRPLEVPTQPNVCWSLDFMSDALTDGRRFRTLNVVEDWNREVLGIEVDFSLPATRVVALLTTLVRCHGTPACIRVDNGPELISQVLQAWCQDQGIDLHWIQPASPTQNAYIERFNGSFRREMLNAYLFTSLRQVREQCQRWQYDYNHLRPHQALNFLTPIEFRQAA</sequence>
<proteinExistence type="predicted"/>
<evidence type="ECO:0000313" key="3">
    <source>
        <dbReference type="Proteomes" id="UP000779507"/>
    </source>
</evidence>
<evidence type="ECO:0000313" key="2">
    <source>
        <dbReference type="EMBL" id="NRT21500.1"/>
    </source>
</evidence>
<name>A0ABX2FYM2_9BACT</name>
<reference evidence="2 3" key="1">
    <citation type="submission" date="2020-05" db="EMBL/GenBank/DDBJ databases">
        <title>Genomic Encyclopedia of Type Strains, Phase IV (KMG-V): Genome sequencing to study the core and pangenomes of soil and plant-associated prokaryotes.</title>
        <authorList>
            <person name="Whitman W."/>
        </authorList>
    </citation>
    <scope>NUCLEOTIDE SEQUENCE [LARGE SCALE GENOMIC DNA]</scope>
    <source>
        <strain evidence="2 3">9A</strain>
    </source>
</reference>
<dbReference type="PROSITE" id="PS50994">
    <property type="entry name" value="INTEGRASE"/>
    <property type="match status" value="1"/>
</dbReference>
<dbReference type="InterPro" id="IPR001584">
    <property type="entry name" value="Integrase_cat-core"/>
</dbReference>
<dbReference type="InterPro" id="IPR036397">
    <property type="entry name" value="RNaseH_sf"/>
</dbReference>
<dbReference type="EMBL" id="JABSNP010000044">
    <property type="protein sequence ID" value="NRT21500.1"/>
    <property type="molecule type" value="Genomic_DNA"/>
</dbReference>